<evidence type="ECO:0000313" key="4">
    <source>
        <dbReference type="Proteomes" id="UP000243459"/>
    </source>
</evidence>
<dbReference type="Gene3D" id="1.20.1280.50">
    <property type="match status" value="1"/>
</dbReference>
<dbReference type="PANTHER" id="PTHR38926:SF5">
    <property type="entry name" value="F-BOX AND LEUCINE-RICH REPEAT PROTEIN 6"/>
    <property type="match status" value="1"/>
</dbReference>
<proteinExistence type="predicted"/>
<organism evidence="3 4">
    <name type="scientific">Asparagus officinalis</name>
    <name type="common">Garden asparagus</name>
    <dbReference type="NCBI Taxonomy" id="4686"/>
    <lineage>
        <taxon>Eukaryota</taxon>
        <taxon>Viridiplantae</taxon>
        <taxon>Streptophyta</taxon>
        <taxon>Embryophyta</taxon>
        <taxon>Tracheophyta</taxon>
        <taxon>Spermatophyta</taxon>
        <taxon>Magnoliopsida</taxon>
        <taxon>Liliopsida</taxon>
        <taxon>Asparagales</taxon>
        <taxon>Asparagaceae</taxon>
        <taxon>Asparagoideae</taxon>
        <taxon>Asparagus</taxon>
    </lineage>
</organism>
<dbReference type="OrthoDB" id="10257471at2759"/>
<evidence type="ECO:0000256" key="1">
    <source>
        <dbReference type="SAM" id="MobiDB-lite"/>
    </source>
</evidence>
<keyword evidence="4" id="KW-1185">Reference proteome</keyword>
<gene>
    <name evidence="3" type="ORF">A4U43_C03F6040</name>
</gene>
<dbReference type="AlphaFoldDB" id="A0A5P1FCU2"/>
<evidence type="ECO:0000313" key="3">
    <source>
        <dbReference type="EMBL" id="ONK74421.1"/>
    </source>
</evidence>
<reference evidence="4" key="1">
    <citation type="journal article" date="2017" name="Nat. Commun.">
        <title>The asparagus genome sheds light on the origin and evolution of a young Y chromosome.</title>
        <authorList>
            <person name="Harkess A."/>
            <person name="Zhou J."/>
            <person name="Xu C."/>
            <person name="Bowers J.E."/>
            <person name="Van der Hulst R."/>
            <person name="Ayyampalayam S."/>
            <person name="Mercati F."/>
            <person name="Riccardi P."/>
            <person name="McKain M.R."/>
            <person name="Kakrana A."/>
            <person name="Tang H."/>
            <person name="Ray J."/>
            <person name="Groenendijk J."/>
            <person name="Arikit S."/>
            <person name="Mathioni S.M."/>
            <person name="Nakano M."/>
            <person name="Shan H."/>
            <person name="Telgmann-Rauber A."/>
            <person name="Kanno A."/>
            <person name="Yue Z."/>
            <person name="Chen H."/>
            <person name="Li W."/>
            <person name="Chen Y."/>
            <person name="Xu X."/>
            <person name="Zhang Y."/>
            <person name="Luo S."/>
            <person name="Chen H."/>
            <person name="Gao J."/>
            <person name="Mao Z."/>
            <person name="Pires J.C."/>
            <person name="Luo M."/>
            <person name="Kudrna D."/>
            <person name="Wing R.A."/>
            <person name="Meyers B.C."/>
            <person name="Yi K."/>
            <person name="Kong H."/>
            <person name="Lavrijsen P."/>
            <person name="Sunseri F."/>
            <person name="Falavigna A."/>
            <person name="Ye Y."/>
            <person name="Leebens-Mack J.H."/>
            <person name="Chen G."/>
        </authorList>
    </citation>
    <scope>NUCLEOTIDE SEQUENCE [LARGE SCALE GENOMIC DNA]</scope>
    <source>
        <strain evidence="4">cv. DH0086</strain>
    </source>
</reference>
<feature type="region of interest" description="Disordered" evidence="1">
    <location>
        <begin position="1"/>
        <end position="34"/>
    </location>
</feature>
<dbReference type="Proteomes" id="UP000243459">
    <property type="component" value="Chromosome 3"/>
</dbReference>
<dbReference type="OMA" id="CWKILDF"/>
<dbReference type="SUPFAM" id="SSF81383">
    <property type="entry name" value="F-box domain"/>
    <property type="match status" value="1"/>
</dbReference>
<dbReference type="InterPro" id="IPR001810">
    <property type="entry name" value="F-box_dom"/>
</dbReference>
<dbReference type="Gramene" id="ONK74421">
    <property type="protein sequence ID" value="ONK74421"/>
    <property type="gene ID" value="A4U43_C03F6040"/>
</dbReference>
<dbReference type="InterPro" id="IPR036047">
    <property type="entry name" value="F-box-like_dom_sf"/>
</dbReference>
<dbReference type="EMBL" id="CM007383">
    <property type="protein sequence ID" value="ONK74421.1"/>
    <property type="molecule type" value="Genomic_DNA"/>
</dbReference>
<dbReference type="Pfam" id="PF12937">
    <property type="entry name" value="F-box-like"/>
    <property type="match status" value="1"/>
</dbReference>
<feature type="compositionally biased region" description="Basic and acidic residues" evidence="1">
    <location>
        <begin position="10"/>
        <end position="34"/>
    </location>
</feature>
<accession>A0A5P1FCU2</accession>
<name>A0A5P1FCU2_ASPOF</name>
<sequence>MDESETSTDLSDRSPKRFKKESGNKEPSDGEEVVDGRKWEDLPINCLVSVFGRLSLDDLTLGVPFVCKSWYEASLDPACWKILDFRAIDLWAGSSFNEKFMRAYRVEKFAFRGFLKYIISRSHKLATRLVLPESHFPLKGFGLCLQRMPVIECLYFMGGRARLWNANPRFSPENE</sequence>
<dbReference type="PANTHER" id="PTHR38926">
    <property type="entry name" value="F-BOX DOMAIN CONTAINING PROTEIN, EXPRESSED"/>
    <property type="match status" value="1"/>
</dbReference>
<evidence type="ECO:0000259" key="2">
    <source>
        <dbReference type="Pfam" id="PF12937"/>
    </source>
</evidence>
<protein>
    <recommendedName>
        <fullName evidence="2">F-box domain-containing protein</fullName>
    </recommendedName>
</protein>
<feature type="domain" description="F-box" evidence="2">
    <location>
        <begin position="39"/>
        <end position="85"/>
    </location>
</feature>